<evidence type="ECO:0008006" key="3">
    <source>
        <dbReference type="Google" id="ProtNLM"/>
    </source>
</evidence>
<evidence type="ECO:0000313" key="2">
    <source>
        <dbReference type="Proteomes" id="UP001595824"/>
    </source>
</evidence>
<protein>
    <recommendedName>
        <fullName evidence="3">HNH endonuclease</fullName>
    </recommendedName>
</protein>
<sequence>MTLTGPHASPATKQPNHVEQHCIDCDRAYRADHYGRTPVTR</sequence>
<evidence type="ECO:0000313" key="1">
    <source>
        <dbReference type="EMBL" id="MFC4328345.1"/>
    </source>
</evidence>
<dbReference type="EMBL" id="JBHSDP010000011">
    <property type="protein sequence ID" value="MFC4328345.1"/>
    <property type="molecule type" value="Genomic_DNA"/>
</dbReference>
<accession>A0ABV8TCH4</accession>
<dbReference type="RefSeq" id="WP_381738532.1">
    <property type="nucleotide sequence ID" value="NZ_JBHSDP010000011.1"/>
</dbReference>
<comment type="caution">
    <text evidence="1">The sequence shown here is derived from an EMBL/GenBank/DDBJ whole genome shotgun (WGS) entry which is preliminary data.</text>
</comment>
<organism evidence="1 2">
    <name type="scientific">Streptomyces andamanensis</name>
    <dbReference type="NCBI Taxonomy" id="1565035"/>
    <lineage>
        <taxon>Bacteria</taxon>
        <taxon>Bacillati</taxon>
        <taxon>Actinomycetota</taxon>
        <taxon>Actinomycetes</taxon>
        <taxon>Kitasatosporales</taxon>
        <taxon>Streptomycetaceae</taxon>
        <taxon>Streptomyces</taxon>
    </lineage>
</organism>
<name>A0ABV8TCH4_9ACTN</name>
<proteinExistence type="predicted"/>
<reference evidence="2" key="1">
    <citation type="journal article" date="2019" name="Int. J. Syst. Evol. Microbiol.">
        <title>The Global Catalogue of Microorganisms (GCM) 10K type strain sequencing project: providing services to taxonomists for standard genome sequencing and annotation.</title>
        <authorList>
            <consortium name="The Broad Institute Genomics Platform"/>
            <consortium name="The Broad Institute Genome Sequencing Center for Infectious Disease"/>
            <person name="Wu L."/>
            <person name="Ma J."/>
        </authorList>
    </citation>
    <scope>NUCLEOTIDE SEQUENCE [LARGE SCALE GENOMIC DNA]</scope>
    <source>
        <strain evidence="2">PCU 347</strain>
    </source>
</reference>
<dbReference type="Proteomes" id="UP001595824">
    <property type="component" value="Unassembled WGS sequence"/>
</dbReference>
<keyword evidence="2" id="KW-1185">Reference proteome</keyword>
<gene>
    <name evidence="1" type="ORF">ACFPC0_10955</name>
</gene>